<dbReference type="Pfam" id="PF08742">
    <property type="entry name" value="C8"/>
    <property type="match status" value="4"/>
</dbReference>
<keyword evidence="2" id="KW-1015">Disulfide bond</keyword>
<feature type="domain" description="VWFD" evidence="4">
    <location>
        <begin position="851"/>
        <end position="1028"/>
    </location>
</feature>
<dbReference type="InterPro" id="IPR001007">
    <property type="entry name" value="VWF_dom"/>
</dbReference>
<protein>
    <recommendedName>
        <fullName evidence="4">VWFD domain-containing protein</fullName>
    </recommendedName>
</protein>
<dbReference type="PROSITE" id="PS51233">
    <property type="entry name" value="VWFD"/>
    <property type="match status" value="4"/>
</dbReference>
<accession>A0A8B9EE82</accession>
<dbReference type="GO" id="GO:0005615">
    <property type="term" value="C:extracellular space"/>
    <property type="evidence" value="ECO:0007669"/>
    <property type="project" value="TreeGrafter"/>
</dbReference>
<dbReference type="SMART" id="SM00215">
    <property type="entry name" value="VWC_out"/>
    <property type="match status" value="3"/>
</dbReference>
<keyword evidence="1" id="KW-0677">Repeat</keyword>
<dbReference type="Pfam" id="PF01826">
    <property type="entry name" value="TIL"/>
    <property type="match status" value="3"/>
</dbReference>
<dbReference type="SMART" id="SM00832">
    <property type="entry name" value="C8"/>
    <property type="match status" value="4"/>
</dbReference>
<dbReference type="Gene3D" id="2.10.25.10">
    <property type="entry name" value="Laminin"/>
    <property type="match status" value="3"/>
</dbReference>
<dbReference type="InterPro" id="IPR001846">
    <property type="entry name" value="VWF_type-D"/>
</dbReference>
<sequence>CPPNSHYNPCTSACPATCTDPLASKNCSKPCVEGCECNNGFVISGGQCVSMNNCGCLLNDKYYEVCLTFWQTDCAGQCVCTGSGTINCNSNTCKASEVCKVQNGLLGCYPLNPSTCHIFGDPHYVTFDGRLYHFQGDCNYTVVEACTNSSEQFSVTTRNKHRGNPNWTALDSVAVTLKNLHIVVRRNKETYVDGFQVSLPVDLKHGTRVAVKGHYVVIDTSLGIQVKFDGDQELFIQVDESLKGQLCGLCGTFNDNQLDDFLKPDKVLEQDPNKFGDSWLVKDDNWICNPVAVVPPTCDTEKEKEYEEVCKIILKNSGPFAVCHWYIPPQLYFESCVYDLCATEGNSEQFCKILEAYAAACELGGVNLGEWRKGTICGKSQGHLVNSNAIKSSLMSRLLFWREQRSTSSTTNTMCRLLSSCLPQKCSCIQNVTEVFCVALIRQYENLPLCYFQMAITYTCKEVRTCVVEGDPHYHTFDNQIHHFMGTCTYTLSKLCESNSSLPYFNVEAANEHRGGNTRVSYVQYVDVDVYGQRIRLGKGGVVTVNGVAEVLPCTPSAGVQVSSSGFYTVVATDFGLRVKFDGNHLVEVTLPSTFGQKVCGMCGNYNGMAADDFLNPDGVLEPDSTSLGNSWQVSNDSRCVWPPRRPGDASGKGRGRHQENSRFCGLLTDSSSPFQVCHAVLSPSGYFDTCLYDLCELGLDGEALCNSLQAYADACQALGVKLPAWRNATFCPITCPANSHYEPCAAACPATCVDPMAPVTCSLPCVEGCVCDSGHLLYNDRCVPSQQCGCWHNGQHYPVGSEFWTDNTCSTKCTCPARGGKVQCSSASCPAGQYCGVQNGKPECLEHSYGICHVHGDPHYVTFDKVTHDFMGNCTYTLAKVCSNSSVPYFNVEAKNEHRGNPHVSYVREVLVEVYGERIAIVKQERSQVNDVRRTLPVSAAGGAIRVSTSGRYIVLETDFNLRVSYDADHSVEVRVPTTYSNLTCGMCGNFNSRREDDYMMPDGQQAADSNALGESWKVLDGDPSCGVPVPPEPCSAEEEKLYQSGQFCGILTAGPGSFESCHAVINPQSYFETCSYDLCALSGSQEVLCGALEAYADACQAAGVTLLPWRNATFCPLRCPANSYYDPCMTGCPATCVDRQAPQNCSKPCMEGCACTSGFLLSGDTCVPEANCGCLFEGNYYSEGEHFVNENCTRQCRCEANGQMVCSVLSCGEEEVCKIQDGQRGCYPASTALCHIYGDPHYSTFDGKLHHFQGSCNYTVVTACDNSSLGFSVTTRNEHRGSKRPVFMLVSPALLPVQINGALASLPASPAPGVNVSLSGSYVQVSTKLGLQVQFNGDHELLVRVSEKHWGKLCGLCGTYTGRQEDDFTRPDGVVVPHINDFGDSWRVPDDEWPCETTPEPSPPCSPSAEEAANKECAILTQPSGPFQPCHAVLPPETYFESCVYDHCATGGSTEQLCNALGAYAAACAEAGVALGDWSDGTVCGECPIWQPCSSACLSSGCSLLHQDAAYLHLGGHPHLAMSTPGV</sequence>
<evidence type="ECO:0000256" key="2">
    <source>
        <dbReference type="ARBA" id="ARBA00023157"/>
    </source>
</evidence>
<dbReference type="GO" id="GO:0031012">
    <property type="term" value="C:extracellular matrix"/>
    <property type="evidence" value="ECO:0007669"/>
    <property type="project" value="TreeGrafter"/>
</dbReference>
<dbReference type="CDD" id="cd19941">
    <property type="entry name" value="TIL"/>
    <property type="match status" value="3"/>
</dbReference>
<dbReference type="Proteomes" id="UP000694521">
    <property type="component" value="Unplaced"/>
</dbReference>
<dbReference type="InterPro" id="IPR014853">
    <property type="entry name" value="VWF/SSPO/ZAN-like_Cys-rich_dom"/>
</dbReference>
<proteinExistence type="predicted"/>
<dbReference type="SMART" id="SM00216">
    <property type="entry name" value="VWD"/>
    <property type="match status" value="4"/>
</dbReference>
<reference evidence="5" key="1">
    <citation type="submission" date="2025-08" db="UniProtKB">
        <authorList>
            <consortium name="Ensembl"/>
        </authorList>
    </citation>
    <scope>IDENTIFICATION</scope>
</reference>
<dbReference type="InterPro" id="IPR002919">
    <property type="entry name" value="TIL_dom"/>
</dbReference>
<feature type="domain" description="VWFD" evidence="4">
    <location>
        <begin position="1234"/>
        <end position="1398"/>
    </location>
</feature>
<name>A0A8B9EE82_ANSCY</name>
<organism evidence="5 6">
    <name type="scientific">Anser cygnoides</name>
    <name type="common">Swan goose</name>
    <dbReference type="NCBI Taxonomy" id="8845"/>
    <lineage>
        <taxon>Eukaryota</taxon>
        <taxon>Metazoa</taxon>
        <taxon>Chordata</taxon>
        <taxon>Craniata</taxon>
        <taxon>Vertebrata</taxon>
        <taxon>Euteleostomi</taxon>
        <taxon>Archelosauria</taxon>
        <taxon>Archosauria</taxon>
        <taxon>Dinosauria</taxon>
        <taxon>Saurischia</taxon>
        <taxon>Theropoda</taxon>
        <taxon>Coelurosauria</taxon>
        <taxon>Aves</taxon>
        <taxon>Neognathae</taxon>
        <taxon>Galloanserae</taxon>
        <taxon>Anseriformes</taxon>
        <taxon>Anatidae</taxon>
        <taxon>Anserinae</taxon>
        <taxon>Anser</taxon>
    </lineage>
</organism>
<reference evidence="5" key="2">
    <citation type="submission" date="2025-09" db="UniProtKB">
        <authorList>
            <consortium name="Ensembl"/>
        </authorList>
    </citation>
    <scope>IDENTIFICATION</scope>
</reference>
<evidence type="ECO:0000256" key="3">
    <source>
        <dbReference type="ARBA" id="ARBA00023180"/>
    </source>
</evidence>
<feature type="domain" description="VWFD" evidence="4">
    <location>
        <begin position="464"/>
        <end position="641"/>
    </location>
</feature>
<dbReference type="InterPro" id="IPR050780">
    <property type="entry name" value="Mucin_vWF_Thrombospondin_sf"/>
</dbReference>
<evidence type="ECO:0000259" key="4">
    <source>
        <dbReference type="PROSITE" id="PS51233"/>
    </source>
</evidence>
<evidence type="ECO:0000313" key="5">
    <source>
        <dbReference type="Ensembl" id="ENSACDP00005019597.1"/>
    </source>
</evidence>
<feature type="domain" description="VWFD" evidence="4">
    <location>
        <begin position="114"/>
        <end position="289"/>
    </location>
</feature>
<dbReference type="SUPFAM" id="SSF57567">
    <property type="entry name" value="Serine protease inhibitors"/>
    <property type="match status" value="3"/>
</dbReference>
<dbReference type="PANTHER" id="PTHR11339">
    <property type="entry name" value="EXTRACELLULAR MATRIX GLYCOPROTEIN RELATED"/>
    <property type="match status" value="1"/>
</dbReference>
<keyword evidence="3" id="KW-0325">Glycoprotein</keyword>
<dbReference type="Pfam" id="PF12714">
    <property type="entry name" value="TILa"/>
    <property type="match status" value="3"/>
</dbReference>
<dbReference type="InterPro" id="IPR036084">
    <property type="entry name" value="Ser_inhib-like_sf"/>
</dbReference>
<dbReference type="FunFam" id="2.10.25.10:FF:000055">
    <property type="entry name" value="alpha-tectorin isoform X1"/>
    <property type="match status" value="3"/>
</dbReference>
<dbReference type="PANTHER" id="PTHR11339:SF374">
    <property type="entry name" value="ZONADHESIN"/>
    <property type="match status" value="1"/>
</dbReference>
<keyword evidence="6" id="KW-1185">Reference proteome</keyword>
<dbReference type="Ensembl" id="ENSACDT00005023442.1">
    <property type="protein sequence ID" value="ENSACDP00005019597.1"/>
    <property type="gene ID" value="ENSACDG00005014202.1"/>
</dbReference>
<dbReference type="Pfam" id="PF00094">
    <property type="entry name" value="VWD"/>
    <property type="match status" value="4"/>
</dbReference>
<evidence type="ECO:0000313" key="6">
    <source>
        <dbReference type="Proteomes" id="UP000694521"/>
    </source>
</evidence>
<evidence type="ECO:0000256" key="1">
    <source>
        <dbReference type="ARBA" id="ARBA00022737"/>
    </source>
</evidence>
<dbReference type="InterPro" id="IPR025615">
    <property type="entry name" value="TILa_dom"/>
</dbReference>